<accession>A0AA90VME8</accession>
<dbReference type="Pfam" id="PF13443">
    <property type="entry name" value="HTH_26"/>
    <property type="match status" value="1"/>
</dbReference>
<feature type="domain" description="HTH cro/C1-type" evidence="1">
    <location>
        <begin position="23"/>
        <end position="63"/>
    </location>
</feature>
<dbReference type="Proteomes" id="UP000421283">
    <property type="component" value="Unassembled WGS sequence"/>
</dbReference>
<name>A0AA90VME8_9BACT</name>
<sequence>METTNLNRIKVILAEKKLQNKWLAEQLDRDQATVSKWVTYSSQPSLNMLIKIAKVLEVDIKDLIRLPNNLKKIF</sequence>
<dbReference type="SUPFAM" id="SSF47413">
    <property type="entry name" value="lambda repressor-like DNA-binding domains"/>
    <property type="match status" value="1"/>
</dbReference>
<dbReference type="AlphaFoldDB" id="A0AA90VME8"/>
<evidence type="ECO:0000313" key="3">
    <source>
        <dbReference type="Proteomes" id="UP000421283"/>
    </source>
</evidence>
<dbReference type="PROSITE" id="PS50943">
    <property type="entry name" value="HTH_CROC1"/>
    <property type="match status" value="1"/>
</dbReference>
<evidence type="ECO:0000259" key="1">
    <source>
        <dbReference type="PROSITE" id="PS50943"/>
    </source>
</evidence>
<gene>
    <name evidence="2" type="ORF">F7D31_08170</name>
</gene>
<dbReference type="EMBL" id="VZAP01000103">
    <property type="protein sequence ID" value="MQO92634.1"/>
    <property type="molecule type" value="Genomic_DNA"/>
</dbReference>
<dbReference type="InterPro" id="IPR010982">
    <property type="entry name" value="Lambda_DNA-bd_dom_sf"/>
</dbReference>
<dbReference type="InterPro" id="IPR001387">
    <property type="entry name" value="Cro/C1-type_HTH"/>
</dbReference>
<dbReference type="GO" id="GO:0003677">
    <property type="term" value="F:DNA binding"/>
    <property type="evidence" value="ECO:0007669"/>
    <property type="project" value="InterPro"/>
</dbReference>
<proteinExistence type="predicted"/>
<comment type="caution">
    <text evidence="2">The sequence shown here is derived from an EMBL/GenBank/DDBJ whole genome shotgun (WGS) entry which is preliminary data.</text>
</comment>
<dbReference type="SMART" id="SM00530">
    <property type="entry name" value="HTH_XRE"/>
    <property type="match status" value="1"/>
</dbReference>
<dbReference type="RefSeq" id="WP_153138506.1">
    <property type="nucleotide sequence ID" value="NZ_VZAP01000103.1"/>
</dbReference>
<protein>
    <submittedName>
        <fullName evidence="2">Helix-turn-helix transcriptional regulator</fullName>
    </submittedName>
</protein>
<dbReference type="CDD" id="cd00093">
    <property type="entry name" value="HTH_XRE"/>
    <property type="match status" value="1"/>
</dbReference>
<evidence type="ECO:0000313" key="2">
    <source>
        <dbReference type="EMBL" id="MQO92634.1"/>
    </source>
</evidence>
<organism evidence="2 3">
    <name type="scientific">Segatella copri</name>
    <dbReference type="NCBI Taxonomy" id="165179"/>
    <lineage>
        <taxon>Bacteria</taxon>
        <taxon>Pseudomonadati</taxon>
        <taxon>Bacteroidota</taxon>
        <taxon>Bacteroidia</taxon>
        <taxon>Bacteroidales</taxon>
        <taxon>Prevotellaceae</taxon>
        <taxon>Segatella</taxon>
    </lineage>
</organism>
<dbReference type="Gene3D" id="1.10.260.40">
    <property type="entry name" value="lambda repressor-like DNA-binding domains"/>
    <property type="match status" value="1"/>
</dbReference>
<reference evidence="3" key="1">
    <citation type="submission" date="2019-09" db="EMBL/GenBank/DDBJ databases">
        <title>Distinct polysaccharide growth profiles of human intestinal Prevotella copri isolates.</title>
        <authorList>
            <person name="Fehlner-Peach H."/>
            <person name="Magnabosco C."/>
            <person name="Raghavan V."/>
            <person name="Scher J.U."/>
            <person name="Tett A."/>
            <person name="Cox L.M."/>
            <person name="Gottsegen C."/>
            <person name="Watters A."/>
            <person name="Wiltshire- Gordon J.D."/>
            <person name="Segata N."/>
            <person name="Bonneau R."/>
            <person name="Littman D.R."/>
        </authorList>
    </citation>
    <scope>NUCLEOTIDE SEQUENCE [LARGE SCALE GENOMIC DNA]</scope>
    <source>
        <strain evidence="3">iAU3127</strain>
    </source>
</reference>